<keyword evidence="1" id="KW-0694">RNA-binding</keyword>
<proteinExistence type="predicted"/>
<dbReference type="EMBL" id="UGTF01000002">
    <property type="protein sequence ID" value="SUB88216.1"/>
    <property type="molecule type" value="Genomic_DNA"/>
</dbReference>
<dbReference type="RefSeq" id="WP_025004482.1">
    <property type="nucleotide sequence ID" value="NZ_JRFA01000019.1"/>
</dbReference>
<feature type="compositionally biased region" description="Basic and acidic residues" evidence="2">
    <location>
        <begin position="102"/>
        <end position="117"/>
    </location>
</feature>
<gene>
    <name evidence="4" type="ORF">NCTC11632_00279</name>
</gene>
<protein>
    <submittedName>
        <fullName evidence="4">23S rRNA pseudouridine synthase F</fullName>
    </submittedName>
</protein>
<accession>A0A379E6C6</accession>
<name>A0A379E6C6_9PORP</name>
<dbReference type="CDD" id="cd00165">
    <property type="entry name" value="S4"/>
    <property type="match status" value="1"/>
</dbReference>
<feature type="region of interest" description="Disordered" evidence="2">
    <location>
        <begin position="67"/>
        <end position="157"/>
    </location>
</feature>
<evidence type="ECO:0000313" key="5">
    <source>
        <dbReference type="Proteomes" id="UP000254156"/>
    </source>
</evidence>
<dbReference type="InterPro" id="IPR002942">
    <property type="entry name" value="S4_RNA-bd"/>
</dbReference>
<dbReference type="SUPFAM" id="SSF55174">
    <property type="entry name" value="Alpha-L RNA-binding motif"/>
    <property type="match status" value="1"/>
</dbReference>
<reference evidence="4 5" key="1">
    <citation type="submission" date="2018-06" db="EMBL/GenBank/DDBJ databases">
        <authorList>
            <consortium name="Pathogen Informatics"/>
            <person name="Doyle S."/>
        </authorList>
    </citation>
    <scope>NUCLEOTIDE SEQUENCE [LARGE SCALE GENOMIC DNA]</scope>
    <source>
        <strain evidence="4 5">NCTC11632</strain>
    </source>
</reference>
<feature type="compositionally biased region" description="Polar residues" evidence="2">
    <location>
        <begin position="133"/>
        <end position="142"/>
    </location>
</feature>
<organism evidence="4 5">
    <name type="scientific">Porphyromonas macacae</name>
    <dbReference type="NCBI Taxonomy" id="28115"/>
    <lineage>
        <taxon>Bacteria</taxon>
        <taxon>Pseudomonadati</taxon>
        <taxon>Bacteroidota</taxon>
        <taxon>Bacteroidia</taxon>
        <taxon>Bacteroidales</taxon>
        <taxon>Porphyromonadaceae</taxon>
        <taxon>Porphyromonas</taxon>
    </lineage>
</organism>
<evidence type="ECO:0000256" key="2">
    <source>
        <dbReference type="SAM" id="MobiDB-lite"/>
    </source>
</evidence>
<dbReference type="OrthoDB" id="1012272at2"/>
<evidence type="ECO:0000313" key="4">
    <source>
        <dbReference type="EMBL" id="SUB88216.1"/>
    </source>
</evidence>
<dbReference type="AlphaFoldDB" id="A0A379E6C6"/>
<evidence type="ECO:0000256" key="1">
    <source>
        <dbReference type="PROSITE-ProRule" id="PRU00182"/>
    </source>
</evidence>
<feature type="domain" description="RNA-binding S4" evidence="3">
    <location>
        <begin position="3"/>
        <end position="61"/>
    </location>
</feature>
<dbReference type="PROSITE" id="PS50889">
    <property type="entry name" value="S4"/>
    <property type="match status" value="1"/>
</dbReference>
<dbReference type="SMART" id="SM00363">
    <property type="entry name" value="S4"/>
    <property type="match status" value="1"/>
</dbReference>
<dbReference type="Gene3D" id="3.10.290.10">
    <property type="entry name" value="RNA-binding S4 domain"/>
    <property type="match status" value="1"/>
</dbReference>
<dbReference type="Proteomes" id="UP000254156">
    <property type="component" value="Unassembled WGS sequence"/>
</dbReference>
<dbReference type="Pfam" id="PF01479">
    <property type="entry name" value="S4"/>
    <property type="match status" value="1"/>
</dbReference>
<evidence type="ECO:0000259" key="3">
    <source>
        <dbReference type="SMART" id="SM00363"/>
    </source>
</evidence>
<sequence length="157" mass="17753">MKVRINKLLSDAGIGSRRDVEQLIRDGRVIINGREAGLTDVVGADDEVLLDDMDLPVADLIREAEFEQTLRESEDTDGPSGGKQNKKKYGNAPGGSFGNTDKSAKRFEKDEWDRQFADHSQPNRKQGNKQRPTRNQDNMQRTSKGRARNIMNHRDED</sequence>
<dbReference type="GO" id="GO:0003723">
    <property type="term" value="F:RNA binding"/>
    <property type="evidence" value="ECO:0007669"/>
    <property type="project" value="UniProtKB-KW"/>
</dbReference>
<dbReference type="InterPro" id="IPR036986">
    <property type="entry name" value="S4_RNA-bd_sf"/>
</dbReference>